<dbReference type="PANTHER" id="PTHR39166">
    <property type="entry name" value="BLL1166 PROTEIN"/>
    <property type="match status" value="1"/>
</dbReference>
<dbReference type="RefSeq" id="WP_057782810.1">
    <property type="nucleotide sequence ID" value="NZ_BJWE01000005.1"/>
</dbReference>
<dbReference type="Proteomes" id="UP000077280">
    <property type="component" value="Unassembled WGS sequence"/>
</dbReference>
<evidence type="ECO:0000313" key="3">
    <source>
        <dbReference type="Proteomes" id="UP000077280"/>
    </source>
</evidence>
<gene>
    <name evidence="2" type="ORF">A7K95_09515</name>
    <name evidence="1" type="ORF">GA842_09055</name>
</gene>
<proteinExistence type="predicted"/>
<sequence>MQSGVNVPLNAQIKLLNDILMRDQELYNVLRTISKLNLPNSYVGGGSITQSVWNQIFSKDLGFGISDLDIVYFDTDLSEAKENEIRNQLLSELPLKKYNIDVKNEARVHLWYQHRFGQKINPYVSTEDAISTWPTTASSLGVYLNKQQDIEAFAPYGLNDVFSGIVRPNKKMITESIYMNKAIKWKSKWPELKVVAW</sequence>
<dbReference type="AlphaFoldDB" id="A0A176THB1"/>
<accession>A0A176THB1</accession>
<keyword evidence="3" id="KW-1185">Reference proteome</keyword>
<comment type="caution">
    <text evidence="1">The sequence shown here is derived from an EMBL/GenBank/DDBJ whole genome shotgun (WGS) entry which is preliminary data.</text>
</comment>
<protein>
    <recommendedName>
        <fullName evidence="5">Nucleotidyltransferase</fullName>
    </recommendedName>
</protein>
<name>A0A176THB1_9LACO</name>
<organism evidence="1 4">
    <name type="scientific">Pediococcus parvulus</name>
    <dbReference type="NCBI Taxonomy" id="54062"/>
    <lineage>
        <taxon>Bacteria</taxon>
        <taxon>Bacillati</taxon>
        <taxon>Bacillota</taxon>
        <taxon>Bacilli</taxon>
        <taxon>Lactobacillales</taxon>
        <taxon>Lactobacillaceae</taxon>
        <taxon>Pediococcus</taxon>
    </lineage>
</organism>
<reference evidence="2 3" key="1">
    <citation type="submission" date="2016-05" db="EMBL/GenBank/DDBJ databases">
        <title>Draft genome sequence of Pediococcus parvulus 2.6, a probiotic beta-glucan producer strain.</title>
        <authorList>
            <person name="Mohedano M.L."/>
            <person name="Perez-Ramos A."/>
            <person name="Duenas M.T."/>
            <person name="Lamontanara A."/>
            <person name="Orru L."/>
            <person name="Spano G."/>
            <person name="Capozzi V."/>
            <person name="Lopez P."/>
        </authorList>
    </citation>
    <scope>NUCLEOTIDE SEQUENCE [LARGE SCALE GENOMIC DNA]</scope>
    <source>
        <strain evidence="2 3">2.6</strain>
    </source>
</reference>
<evidence type="ECO:0000313" key="1">
    <source>
        <dbReference type="EMBL" id="MDV7694998.1"/>
    </source>
</evidence>
<dbReference type="EMBL" id="LXND01000075">
    <property type="protein sequence ID" value="OAD63423.1"/>
    <property type="molecule type" value="Genomic_DNA"/>
</dbReference>
<evidence type="ECO:0008006" key="5">
    <source>
        <dbReference type="Google" id="ProtNLM"/>
    </source>
</evidence>
<dbReference type="Pfam" id="PF06042">
    <property type="entry name" value="NTP_transf_6"/>
    <property type="match status" value="1"/>
</dbReference>
<evidence type="ECO:0000313" key="4">
    <source>
        <dbReference type="Proteomes" id="UP001275867"/>
    </source>
</evidence>
<reference evidence="1" key="2">
    <citation type="submission" date="2019-10" db="EMBL/GenBank/DDBJ databases">
        <title>Malate fermentation in French cider.</title>
        <authorList>
            <person name="Cousin F.J."/>
            <person name="Medina Fernandez S."/>
            <person name="Misery B."/>
            <person name="Laplace J.-M."/>
            <person name="Cretenet M."/>
        </authorList>
    </citation>
    <scope>NUCLEOTIDE SEQUENCE</scope>
    <source>
        <strain evidence="1">UCMA15901</strain>
    </source>
</reference>
<dbReference type="Proteomes" id="UP001275867">
    <property type="component" value="Unassembled WGS sequence"/>
</dbReference>
<evidence type="ECO:0000313" key="2">
    <source>
        <dbReference type="EMBL" id="OAD63423.1"/>
    </source>
</evidence>
<dbReference type="PANTHER" id="PTHR39166:SF1">
    <property type="entry name" value="BLL1166 PROTEIN"/>
    <property type="match status" value="1"/>
</dbReference>
<dbReference type="OrthoDB" id="1901124at2"/>
<dbReference type="InterPro" id="IPR009267">
    <property type="entry name" value="NTP_transf_6"/>
</dbReference>
<dbReference type="EMBL" id="WERX01000033">
    <property type="protein sequence ID" value="MDV7694998.1"/>
    <property type="molecule type" value="Genomic_DNA"/>
</dbReference>
<dbReference type="GeneID" id="93383819"/>